<feature type="transmembrane region" description="Helical" evidence="6">
    <location>
        <begin position="63"/>
        <end position="85"/>
    </location>
</feature>
<dbReference type="OrthoDB" id="160405at2759"/>
<keyword evidence="5" id="KW-0968">Cytoplasmic vesicle</keyword>
<feature type="transmembrane region" description="Helical" evidence="6">
    <location>
        <begin position="30"/>
        <end position="51"/>
    </location>
</feature>
<evidence type="ECO:0000313" key="7">
    <source>
        <dbReference type="EMBL" id="RKP12050.1"/>
    </source>
</evidence>
<reference evidence="8" key="1">
    <citation type="journal article" date="2018" name="Nat. Microbiol.">
        <title>Leveraging single-cell genomics to expand the fungal tree of life.</title>
        <authorList>
            <person name="Ahrendt S.R."/>
            <person name="Quandt C.A."/>
            <person name="Ciobanu D."/>
            <person name="Clum A."/>
            <person name="Salamov A."/>
            <person name="Andreopoulos B."/>
            <person name="Cheng J.F."/>
            <person name="Woyke T."/>
            <person name="Pelin A."/>
            <person name="Henrissat B."/>
            <person name="Reynolds N.K."/>
            <person name="Benny G.L."/>
            <person name="Smith M.E."/>
            <person name="James T.Y."/>
            <person name="Grigoriev I.V."/>
        </authorList>
    </citation>
    <scope>NUCLEOTIDE SEQUENCE [LARGE SCALE GENOMIC DNA]</scope>
</reference>
<sequence length="97" mass="10530">MSSPSSPTQTSSAENKVKVRPAVKDINTSVLIKLIGFFVALVLVPILTYFYCLNSIFTDNPTYSAFAAAAMANVIVFAYVGVAYVEDLQEDNKEKTA</sequence>
<proteinExistence type="predicted"/>
<name>A0A4P9Y2I4_9FUNG</name>
<gene>
    <name evidence="7" type="ORF">BJ684DRAFT_12056</name>
</gene>
<keyword evidence="4 6" id="KW-0472">Membrane</keyword>
<organism evidence="7 8">
    <name type="scientific">Piptocephalis cylindrospora</name>
    <dbReference type="NCBI Taxonomy" id="1907219"/>
    <lineage>
        <taxon>Eukaryota</taxon>
        <taxon>Fungi</taxon>
        <taxon>Fungi incertae sedis</taxon>
        <taxon>Zoopagomycota</taxon>
        <taxon>Zoopagomycotina</taxon>
        <taxon>Zoopagomycetes</taxon>
        <taxon>Zoopagales</taxon>
        <taxon>Piptocephalidaceae</taxon>
        <taxon>Piptocephalis</taxon>
    </lineage>
</organism>
<evidence type="ECO:0000313" key="8">
    <source>
        <dbReference type="Proteomes" id="UP000267251"/>
    </source>
</evidence>
<evidence type="ECO:0008006" key="9">
    <source>
        <dbReference type="Google" id="ProtNLM"/>
    </source>
</evidence>
<dbReference type="EMBL" id="KZ988505">
    <property type="protein sequence ID" value="RKP12050.1"/>
    <property type="molecule type" value="Genomic_DNA"/>
</dbReference>
<keyword evidence="2" id="KW-0256">Endoplasmic reticulum</keyword>
<keyword evidence="8" id="KW-1185">Reference proteome</keyword>
<dbReference type="Pfam" id="PF09446">
    <property type="entry name" value="VMA21"/>
    <property type="match status" value="1"/>
</dbReference>
<evidence type="ECO:0000256" key="1">
    <source>
        <dbReference type="ARBA" id="ARBA00022692"/>
    </source>
</evidence>
<evidence type="ECO:0000256" key="2">
    <source>
        <dbReference type="ARBA" id="ARBA00022824"/>
    </source>
</evidence>
<dbReference type="InterPro" id="IPR019013">
    <property type="entry name" value="Vma21"/>
</dbReference>
<dbReference type="AlphaFoldDB" id="A0A4P9Y2I4"/>
<dbReference type="GO" id="GO:0031410">
    <property type="term" value="C:cytoplasmic vesicle"/>
    <property type="evidence" value="ECO:0007669"/>
    <property type="project" value="UniProtKB-KW"/>
</dbReference>
<keyword evidence="3 6" id="KW-1133">Transmembrane helix</keyword>
<keyword evidence="1 6" id="KW-0812">Transmembrane</keyword>
<dbReference type="Proteomes" id="UP000267251">
    <property type="component" value="Unassembled WGS sequence"/>
</dbReference>
<evidence type="ECO:0000256" key="6">
    <source>
        <dbReference type="SAM" id="Phobius"/>
    </source>
</evidence>
<evidence type="ECO:0000256" key="4">
    <source>
        <dbReference type="ARBA" id="ARBA00023136"/>
    </source>
</evidence>
<protein>
    <recommendedName>
        <fullName evidence="9">Vacuolar ATPase assembly integral membrane protein VMA21</fullName>
    </recommendedName>
</protein>
<dbReference type="GO" id="GO:0070072">
    <property type="term" value="P:vacuolar proton-transporting V-type ATPase complex assembly"/>
    <property type="evidence" value="ECO:0007669"/>
    <property type="project" value="InterPro"/>
</dbReference>
<accession>A0A4P9Y2I4</accession>
<evidence type="ECO:0000256" key="3">
    <source>
        <dbReference type="ARBA" id="ARBA00022989"/>
    </source>
</evidence>
<evidence type="ECO:0000256" key="5">
    <source>
        <dbReference type="ARBA" id="ARBA00023329"/>
    </source>
</evidence>